<proteinExistence type="predicted"/>
<accession>A0A926GCH1</accession>
<comment type="subcellular location">
    <subcellularLocation>
        <location evidence="1">Secreted</location>
    </subcellularLocation>
</comment>
<dbReference type="InterPro" id="IPR011049">
    <property type="entry name" value="Serralysin-like_metalloprot_C"/>
</dbReference>
<name>A0A926GCH1_9RHOB</name>
<evidence type="ECO:0000256" key="2">
    <source>
        <dbReference type="ARBA" id="ARBA00022525"/>
    </source>
</evidence>
<dbReference type="SUPFAM" id="SSF51120">
    <property type="entry name" value="beta-Roll"/>
    <property type="match status" value="2"/>
</dbReference>
<dbReference type="InterPro" id="IPR001343">
    <property type="entry name" value="Hemolysn_Ca-bd"/>
</dbReference>
<dbReference type="RefSeq" id="WP_187794927.1">
    <property type="nucleotide sequence ID" value="NZ_JACOQL010000007.1"/>
</dbReference>
<dbReference type="PRINTS" id="PR00313">
    <property type="entry name" value="CABNDNGRPT"/>
</dbReference>
<dbReference type="InterPro" id="IPR035940">
    <property type="entry name" value="CAP_sf"/>
</dbReference>
<gene>
    <name evidence="5" type="ORF">H4P12_17510</name>
</gene>
<dbReference type="GO" id="GO:0005509">
    <property type="term" value="F:calcium ion binding"/>
    <property type="evidence" value="ECO:0007669"/>
    <property type="project" value="InterPro"/>
</dbReference>
<protein>
    <recommendedName>
        <fullName evidence="4">SCP domain-containing protein</fullName>
    </recommendedName>
</protein>
<keyword evidence="2" id="KW-0964">Secreted</keyword>
<evidence type="ECO:0000256" key="3">
    <source>
        <dbReference type="SAM" id="MobiDB-lite"/>
    </source>
</evidence>
<dbReference type="InterPro" id="IPR014044">
    <property type="entry name" value="CAP_dom"/>
</dbReference>
<keyword evidence="6" id="KW-1185">Reference proteome</keyword>
<dbReference type="PROSITE" id="PS00330">
    <property type="entry name" value="HEMOLYSIN_CALCIUM"/>
    <property type="match status" value="1"/>
</dbReference>
<comment type="caution">
    <text evidence="5">The sequence shown here is derived from an EMBL/GenBank/DDBJ whole genome shotgun (WGS) entry which is preliminary data.</text>
</comment>
<dbReference type="Gene3D" id="2.150.10.10">
    <property type="entry name" value="Serralysin-like metalloprotease, C-terminal"/>
    <property type="match status" value="2"/>
</dbReference>
<feature type="domain" description="SCP" evidence="4">
    <location>
        <begin position="12"/>
        <end position="142"/>
    </location>
</feature>
<organism evidence="5 6">
    <name type="scientific">Paracoccus amoyensis</name>
    <dbReference type="NCBI Taxonomy" id="2760093"/>
    <lineage>
        <taxon>Bacteria</taxon>
        <taxon>Pseudomonadati</taxon>
        <taxon>Pseudomonadota</taxon>
        <taxon>Alphaproteobacteria</taxon>
        <taxon>Rhodobacterales</taxon>
        <taxon>Paracoccaceae</taxon>
        <taxon>Paracoccus</taxon>
    </lineage>
</organism>
<dbReference type="AlphaFoldDB" id="A0A926GCH1"/>
<evidence type="ECO:0000256" key="1">
    <source>
        <dbReference type="ARBA" id="ARBA00004613"/>
    </source>
</evidence>
<evidence type="ECO:0000313" key="6">
    <source>
        <dbReference type="Proteomes" id="UP000608594"/>
    </source>
</evidence>
<dbReference type="Pfam" id="PF00188">
    <property type="entry name" value="CAP"/>
    <property type="match status" value="1"/>
</dbReference>
<evidence type="ECO:0000259" key="4">
    <source>
        <dbReference type="Pfam" id="PF00188"/>
    </source>
</evidence>
<dbReference type="PANTHER" id="PTHR38340">
    <property type="entry name" value="S-LAYER PROTEIN"/>
    <property type="match status" value="1"/>
</dbReference>
<dbReference type="Proteomes" id="UP000608594">
    <property type="component" value="Unassembled WGS sequence"/>
</dbReference>
<dbReference type="SUPFAM" id="SSF55797">
    <property type="entry name" value="PR-1-like"/>
    <property type="match status" value="1"/>
</dbReference>
<dbReference type="PANTHER" id="PTHR38340:SF1">
    <property type="entry name" value="S-LAYER PROTEIN"/>
    <property type="match status" value="1"/>
</dbReference>
<feature type="compositionally biased region" description="Polar residues" evidence="3">
    <location>
        <begin position="182"/>
        <end position="206"/>
    </location>
</feature>
<dbReference type="InterPro" id="IPR050557">
    <property type="entry name" value="RTX_toxin/Mannuronan_C5-epim"/>
</dbReference>
<dbReference type="EMBL" id="JACOQL010000007">
    <property type="protein sequence ID" value="MBC9248463.1"/>
    <property type="molecule type" value="Genomic_DNA"/>
</dbReference>
<feature type="region of interest" description="Disordered" evidence="3">
    <location>
        <begin position="179"/>
        <end position="231"/>
    </location>
</feature>
<reference evidence="5" key="1">
    <citation type="submission" date="2020-08" db="EMBL/GenBank/DDBJ databases">
        <title>Paracoccus amoyensis sp. nov., isolated from the surface seawater at coast of Xiamen, Fujian.</title>
        <authorList>
            <person name="Lyu L."/>
        </authorList>
    </citation>
    <scope>NUCLEOTIDE SEQUENCE</scope>
    <source>
        <strain evidence="5">11-3</strain>
    </source>
</reference>
<evidence type="ECO:0000313" key="5">
    <source>
        <dbReference type="EMBL" id="MBC9248463.1"/>
    </source>
</evidence>
<dbReference type="Pfam" id="PF00353">
    <property type="entry name" value="HemolysinCabind"/>
    <property type="match status" value="3"/>
</dbReference>
<dbReference type="Gene3D" id="3.40.33.10">
    <property type="entry name" value="CAP"/>
    <property type="match status" value="1"/>
</dbReference>
<sequence>MAFATADERYFVNLVNQVRKDKNLPTLKIEQSLNTSADNHSQWMLDADVFSHTGKGGSSSTNRMKDAGFDFAGSWMSAENLAYVSVDNDGSYRDEIQTMHKMLMNSPGHYANIVNASVNLIGIGLKVGDFNGYKVLVATQNFAKTSGSVDIDTNGFTFITAPSASAAVASRSDWRDSFDGKTFTSNATGTGRNDDFQLNSANNHASGQGGNDWMDGRAGNDTLNGGAGADRIMGQTGNDLLRGGDGNDSILGHVGADRLYGDNQNDLLRGGGGADQLYGGSGNDRLFGDAGNDRLIGGSGNDWLRGMDGADTVIGGAGNDTLRGGAGNDVLKGGAGADTFIFHDGGGRDTINGFVADTDRLLVEKELLGNNGINFTETKITNTASGVIINFGDGDVLVINGRGLNPGDIVDDIFAI</sequence>
<dbReference type="InterPro" id="IPR018511">
    <property type="entry name" value="Hemolysin-typ_Ca-bd_CS"/>
</dbReference>
<dbReference type="GO" id="GO:0005576">
    <property type="term" value="C:extracellular region"/>
    <property type="evidence" value="ECO:0007669"/>
    <property type="project" value="UniProtKB-SubCell"/>
</dbReference>
<dbReference type="CDD" id="cd05379">
    <property type="entry name" value="CAP_bacterial"/>
    <property type="match status" value="1"/>
</dbReference>